<dbReference type="Pfam" id="PF11010">
    <property type="entry name" value="DUF2848"/>
    <property type="match status" value="1"/>
</dbReference>
<evidence type="ECO:0000313" key="1">
    <source>
        <dbReference type="EMBL" id="BBZ78666.1"/>
    </source>
</evidence>
<evidence type="ECO:0008006" key="3">
    <source>
        <dbReference type="Google" id="ProtNLM"/>
    </source>
</evidence>
<dbReference type="InterPro" id="IPR021269">
    <property type="entry name" value="DUF2848"/>
</dbReference>
<reference evidence="1 2" key="1">
    <citation type="journal article" date="2019" name="Emerg. Microbes Infect.">
        <title>Comprehensive subspecies identification of 175 nontuberculous mycobacteria species based on 7547 genomic profiles.</title>
        <authorList>
            <person name="Matsumoto Y."/>
            <person name="Kinjo T."/>
            <person name="Motooka D."/>
            <person name="Nabeya D."/>
            <person name="Jung N."/>
            <person name="Uechi K."/>
            <person name="Horii T."/>
            <person name="Iida T."/>
            <person name="Fujita J."/>
            <person name="Nakamura S."/>
        </authorList>
    </citation>
    <scope>NUCLEOTIDE SEQUENCE [LARGE SCALE GENOMIC DNA]</scope>
    <source>
        <strain evidence="1 2">JCM 30275</strain>
    </source>
</reference>
<dbReference type="Proteomes" id="UP000467249">
    <property type="component" value="Chromosome"/>
</dbReference>
<evidence type="ECO:0000313" key="2">
    <source>
        <dbReference type="Proteomes" id="UP000467249"/>
    </source>
</evidence>
<accession>A0A6N4W9M1</accession>
<dbReference type="RefSeq" id="WP_163805784.1">
    <property type="nucleotide sequence ID" value="NZ_AP022620.1"/>
</dbReference>
<dbReference type="SUPFAM" id="SSF56529">
    <property type="entry name" value="FAH"/>
    <property type="match status" value="1"/>
</dbReference>
<dbReference type="KEGG" id="many:MANY_40030"/>
<protein>
    <recommendedName>
        <fullName evidence="3">DUF2848 domain-containing protein</fullName>
    </recommendedName>
</protein>
<gene>
    <name evidence="1" type="ORF">MANY_40030</name>
</gene>
<proteinExistence type="predicted"/>
<dbReference type="AlphaFoldDB" id="A0A6N4W9M1"/>
<sequence>MPAHTGGARLHLTVDSETGAAEVDVDVHSVYNFGYAARDTSGVATHIAELRELGLPAPTRLPAIFRIPPERAQHTTGLPVCGDDTYGEVEFALINTHSGWLVTIASDHTDLDIEKVDMAKAKAACPDVIGDAAWRLDEVAGHWDDCELRLWGRTADGAEHLIQAGTVGHLLEPADMQRILAERSGREPGPGTVILSGTIDGAPTPGMCSWRATLADPHRGRTLSLDYTVIALSPEI</sequence>
<dbReference type="GO" id="GO:0003824">
    <property type="term" value="F:catalytic activity"/>
    <property type="evidence" value="ECO:0007669"/>
    <property type="project" value="InterPro"/>
</dbReference>
<organism evidence="1 2">
    <name type="scientific">Mycolicibacterium anyangense</name>
    <dbReference type="NCBI Taxonomy" id="1431246"/>
    <lineage>
        <taxon>Bacteria</taxon>
        <taxon>Bacillati</taxon>
        <taxon>Actinomycetota</taxon>
        <taxon>Actinomycetes</taxon>
        <taxon>Mycobacteriales</taxon>
        <taxon>Mycobacteriaceae</taxon>
        <taxon>Mycolicibacterium</taxon>
    </lineage>
</organism>
<dbReference type="EMBL" id="AP022620">
    <property type="protein sequence ID" value="BBZ78666.1"/>
    <property type="molecule type" value="Genomic_DNA"/>
</dbReference>
<dbReference type="InterPro" id="IPR036663">
    <property type="entry name" value="Fumarylacetoacetase_C_sf"/>
</dbReference>
<keyword evidence="2" id="KW-1185">Reference proteome</keyword>
<name>A0A6N4W9M1_9MYCO</name>